<dbReference type="EMBL" id="SWLB01000006">
    <property type="protein sequence ID" value="KAF3337204.1"/>
    <property type="molecule type" value="Genomic_DNA"/>
</dbReference>
<evidence type="ECO:0000256" key="1">
    <source>
        <dbReference type="ARBA" id="ARBA00004275"/>
    </source>
</evidence>
<evidence type="ECO:0000313" key="9">
    <source>
        <dbReference type="EMBL" id="KAF3337204.1"/>
    </source>
</evidence>
<proteinExistence type="inferred from homology"/>
<accession>A0A833RML6</accession>
<keyword evidence="7" id="KW-0576">Peroxisome</keyword>
<comment type="pathway">
    <text evidence="2">Lipid metabolism; fatty acid beta-oxidation.</text>
</comment>
<evidence type="ECO:0000256" key="5">
    <source>
        <dbReference type="ARBA" id="ARBA00022990"/>
    </source>
</evidence>
<dbReference type="InterPro" id="IPR001753">
    <property type="entry name" value="Enoyl-CoA_hydra/iso"/>
</dbReference>
<keyword evidence="8 9" id="KW-0413">Isomerase</keyword>
<dbReference type="InterPro" id="IPR045002">
    <property type="entry name" value="Ech1-like"/>
</dbReference>
<evidence type="ECO:0000256" key="4">
    <source>
        <dbReference type="ARBA" id="ARBA00022832"/>
    </source>
</evidence>
<evidence type="ECO:0000256" key="3">
    <source>
        <dbReference type="ARBA" id="ARBA00005254"/>
    </source>
</evidence>
<protein>
    <submittedName>
        <fullName evidence="9">Delta(3,5)-Delta(2,4)-dienoyl-CoA isomerase</fullName>
    </submittedName>
</protein>
<comment type="caution">
    <text evidence="9">The sequence shown here is derived from an EMBL/GenBank/DDBJ whole genome shotgun (WGS) entry which is preliminary data.</text>
</comment>
<dbReference type="PANTHER" id="PTHR43149:SF1">
    <property type="entry name" value="DELTA(3,5)-DELTA(2,4)-DIENOYL-COA ISOMERASE, MITOCHONDRIAL"/>
    <property type="match status" value="1"/>
</dbReference>
<evidence type="ECO:0000256" key="7">
    <source>
        <dbReference type="ARBA" id="ARBA00023140"/>
    </source>
</evidence>
<reference evidence="9" key="1">
    <citation type="submission" date="2020-01" db="EMBL/GenBank/DDBJ databases">
        <title>Genome sequence of Kobresia littledalei, the first chromosome-level genome in the family Cyperaceae.</title>
        <authorList>
            <person name="Qu G."/>
        </authorList>
    </citation>
    <scope>NUCLEOTIDE SEQUENCE</scope>
    <source>
        <strain evidence="9">C.B.Clarke</strain>
        <tissue evidence="9">Leaf</tissue>
    </source>
</reference>
<evidence type="ECO:0000256" key="2">
    <source>
        <dbReference type="ARBA" id="ARBA00005005"/>
    </source>
</evidence>
<evidence type="ECO:0000256" key="6">
    <source>
        <dbReference type="ARBA" id="ARBA00023098"/>
    </source>
</evidence>
<keyword evidence="10" id="KW-1185">Reference proteome</keyword>
<dbReference type="FunFam" id="1.10.12.10:FF:000004">
    <property type="entry name" value="Delta3,5-delta2,4-dienoyl-CoA isomerase"/>
    <property type="match status" value="1"/>
</dbReference>
<dbReference type="Gene3D" id="3.90.226.10">
    <property type="entry name" value="2-enoyl-CoA Hydratase, Chain A, domain 1"/>
    <property type="match status" value="1"/>
</dbReference>
<dbReference type="InterPro" id="IPR014748">
    <property type="entry name" value="Enoyl-CoA_hydra_C"/>
</dbReference>
<dbReference type="PANTHER" id="PTHR43149">
    <property type="entry name" value="ENOYL-COA HYDRATASE"/>
    <property type="match status" value="1"/>
</dbReference>
<name>A0A833RML6_9POAL</name>
<dbReference type="UniPathway" id="UPA00659"/>
<dbReference type="InterPro" id="IPR029045">
    <property type="entry name" value="ClpP/crotonase-like_dom_sf"/>
</dbReference>
<dbReference type="GO" id="GO:0005777">
    <property type="term" value="C:peroxisome"/>
    <property type="evidence" value="ECO:0007669"/>
    <property type="project" value="UniProtKB-SubCell"/>
</dbReference>
<comment type="subcellular location">
    <subcellularLocation>
        <location evidence="1">Peroxisome</location>
    </subcellularLocation>
</comment>
<evidence type="ECO:0000256" key="8">
    <source>
        <dbReference type="ARBA" id="ARBA00023235"/>
    </source>
</evidence>
<keyword evidence="4" id="KW-0276">Fatty acid metabolism</keyword>
<sequence>MDGLDALLYDLDPNTDSIIIPIFLRKSESVAMDPAQAEAELAKGFSTIEVIRPDRSEGVYQVWLNRPSRRNALSLDFFSELPRALSLLDCIPSARVIVLSGRGAHFCSGIEVSALVATVPSESGDVATRSESLRRKILVLQDSISAVEKCRKPVIVAVHGACVGGGVDLIAACDIRCCEQGAFFQVKEVDLGLAADLGTLQRLPAIVGFGNAIELALTARRLYAAEAKQMGLVSRVFSSPEDLEKGALQIARDIAAKSAVAIMGTKAMMLKSRDLTVQQGLEHIATWNSAMLMSSDLEEAVKASLEKRKPVFSKL</sequence>
<dbReference type="OrthoDB" id="14970at2759"/>
<dbReference type="AlphaFoldDB" id="A0A833RML6"/>
<comment type="similarity">
    <text evidence="3">Belongs to the enoyl-CoA hydratase/isomerase family.</text>
</comment>
<dbReference type="NCBIfam" id="NF004794">
    <property type="entry name" value="PRK06142.1"/>
    <property type="match status" value="1"/>
</dbReference>
<dbReference type="CDD" id="cd06558">
    <property type="entry name" value="crotonase-like"/>
    <property type="match status" value="1"/>
</dbReference>
<dbReference type="Gene3D" id="1.10.12.10">
    <property type="entry name" value="Lyase 2-enoyl-coa Hydratase, Chain A, domain 2"/>
    <property type="match status" value="1"/>
</dbReference>
<dbReference type="GO" id="GO:0051750">
    <property type="term" value="F:delta(3,5)-delta(2,4)-dienoyl-CoA isomerase activity"/>
    <property type="evidence" value="ECO:0007669"/>
    <property type="project" value="TreeGrafter"/>
</dbReference>
<dbReference type="GO" id="GO:0006635">
    <property type="term" value="P:fatty acid beta-oxidation"/>
    <property type="evidence" value="ECO:0007669"/>
    <property type="project" value="UniProtKB-UniPathway"/>
</dbReference>
<dbReference type="FunFam" id="3.90.226.10:FF:000024">
    <property type="entry name" value="Delta3,5-delta2,4-dienoyl-CoA isomerase"/>
    <property type="match status" value="1"/>
</dbReference>
<organism evidence="9 10">
    <name type="scientific">Carex littledalei</name>
    <dbReference type="NCBI Taxonomy" id="544730"/>
    <lineage>
        <taxon>Eukaryota</taxon>
        <taxon>Viridiplantae</taxon>
        <taxon>Streptophyta</taxon>
        <taxon>Embryophyta</taxon>
        <taxon>Tracheophyta</taxon>
        <taxon>Spermatophyta</taxon>
        <taxon>Magnoliopsida</taxon>
        <taxon>Liliopsida</taxon>
        <taxon>Poales</taxon>
        <taxon>Cyperaceae</taxon>
        <taxon>Cyperoideae</taxon>
        <taxon>Cariceae</taxon>
        <taxon>Carex</taxon>
        <taxon>Carex subgen. Euthyceras</taxon>
    </lineage>
</organism>
<dbReference type="SUPFAM" id="SSF52096">
    <property type="entry name" value="ClpP/crotonase"/>
    <property type="match status" value="1"/>
</dbReference>
<keyword evidence="6" id="KW-0443">Lipid metabolism</keyword>
<dbReference type="Proteomes" id="UP000623129">
    <property type="component" value="Unassembled WGS sequence"/>
</dbReference>
<evidence type="ECO:0000313" key="10">
    <source>
        <dbReference type="Proteomes" id="UP000623129"/>
    </source>
</evidence>
<dbReference type="Pfam" id="PF00378">
    <property type="entry name" value="ECH_1"/>
    <property type="match status" value="1"/>
</dbReference>
<gene>
    <name evidence="9" type="ORF">FCM35_KLT17791</name>
</gene>
<keyword evidence="5" id="KW-0007">Acetylation</keyword>